<organism evidence="1 2">
    <name type="scientific">Streptacidiphilus fuscans</name>
    <dbReference type="NCBI Taxonomy" id="2789292"/>
    <lineage>
        <taxon>Bacteria</taxon>
        <taxon>Bacillati</taxon>
        <taxon>Actinomycetota</taxon>
        <taxon>Actinomycetes</taxon>
        <taxon>Kitasatosporales</taxon>
        <taxon>Streptomycetaceae</taxon>
        <taxon>Streptacidiphilus</taxon>
    </lineage>
</organism>
<accession>A0A931FIP6</accession>
<dbReference type="EMBL" id="JADPRT010000023">
    <property type="protein sequence ID" value="MBF9073565.1"/>
    <property type="molecule type" value="Genomic_DNA"/>
</dbReference>
<dbReference type="RefSeq" id="WP_196198405.1">
    <property type="nucleotide sequence ID" value="NZ_JADPRT010000023.1"/>
</dbReference>
<name>A0A931FIP6_9ACTN</name>
<gene>
    <name evidence="1" type="ORF">I2501_36680</name>
</gene>
<dbReference type="AlphaFoldDB" id="A0A931FIP6"/>
<comment type="caution">
    <text evidence="1">The sequence shown here is derived from an EMBL/GenBank/DDBJ whole genome shotgun (WGS) entry which is preliminary data.</text>
</comment>
<sequence>MSHSLEKPRNSSELYRARSSEEVADTRPILTGDIFGEVPALDLDGTIRRRTVMLVEHPCALRLDGVNLVPKLLTVEVEPRESKSSWTGNFRFMPLPDLVVELGSSHAAAMFVQGCYVTPEQLEEGERIACLSTSGINLLMQRWVHHTTRVVVPTLTFHERNVAVYEEADLVEEWCFERELLGVKRLDATTECMEWLRQPLGELPNRQEQLRDAQFRSTVRKDMYSQLKGLAEIDS</sequence>
<evidence type="ECO:0000313" key="1">
    <source>
        <dbReference type="EMBL" id="MBF9073565.1"/>
    </source>
</evidence>
<dbReference type="Proteomes" id="UP000657385">
    <property type="component" value="Unassembled WGS sequence"/>
</dbReference>
<protein>
    <submittedName>
        <fullName evidence="1">Uncharacterized protein</fullName>
    </submittedName>
</protein>
<proteinExistence type="predicted"/>
<evidence type="ECO:0000313" key="2">
    <source>
        <dbReference type="Proteomes" id="UP000657385"/>
    </source>
</evidence>
<reference evidence="1" key="1">
    <citation type="submission" date="2020-11" db="EMBL/GenBank/DDBJ databases">
        <title>Isolation and identification of active actinomycetes.</title>
        <authorList>
            <person name="Yu B."/>
        </authorList>
    </citation>
    <scope>NUCLEOTIDE SEQUENCE</scope>
    <source>
        <strain evidence="1">NEAU-YB345</strain>
    </source>
</reference>
<keyword evidence="2" id="KW-1185">Reference proteome</keyword>